<dbReference type="AlphaFoldDB" id="A0A8H3FFG2"/>
<name>A0A8H3FFG2_9LECA</name>
<accession>A0A8H3FFG2</accession>
<protein>
    <submittedName>
        <fullName evidence="1">Uncharacterized protein</fullName>
    </submittedName>
</protein>
<gene>
    <name evidence="1" type="ORF">GOMPHAMPRED_002179</name>
</gene>
<dbReference type="EMBL" id="CAJPDQ010000016">
    <property type="protein sequence ID" value="CAF9920923.1"/>
    <property type="molecule type" value="Genomic_DNA"/>
</dbReference>
<keyword evidence="2" id="KW-1185">Reference proteome</keyword>
<dbReference type="OrthoDB" id="4117770at2759"/>
<sequence>MEKSALFTLFTLREPSSRALFECRQRMEKRQASNTPIGIPTVSSAKLPAHVPKVNSKWDGLPTFKKESFESAKPEEHPLSIA</sequence>
<comment type="caution">
    <text evidence="1">The sequence shown here is derived from an EMBL/GenBank/DDBJ whole genome shotgun (WGS) entry which is preliminary data.</text>
</comment>
<evidence type="ECO:0000313" key="1">
    <source>
        <dbReference type="EMBL" id="CAF9920923.1"/>
    </source>
</evidence>
<evidence type="ECO:0000313" key="2">
    <source>
        <dbReference type="Proteomes" id="UP000664169"/>
    </source>
</evidence>
<dbReference type="Proteomes" id="UP000664169">
    <property type="component" value="Unassembled WGS sequence"/>
</dbReference>
<organism evidence="1 2">
    <name type="scientific">Gomphillus americanus</name>
    <dbReference type="NCBI Taxonomy" id="1940652"/>
    <lineage>
        <taxon>Eukaryota</taxon>
        <taxon>Fungi</taxon>
        <taxon>Dikarya</taxon>
        <taxon>Ascomycota</taxon>
        <taxon>Pezizomycotina</taxon>
        <taxon>Lecanoromycetes</taxon>
        <taxon>OSLEUM clade</taxon>
        <taxon>Ostropomycetidae</taxon>
        <taxon>Ostropales</taxon>
        <taxon>Graphidaceae</taxon>
        <taxon>Gomphilloideae</taxon>
        <taxon>Gomphillus</taxon>
    </lineage>
</organism>
<reference evidence="1" key="1">
    <citation type="submission" date="2021-03" db="EMBL/GenBank/DDBJ databases">
        <authorList>
            <person name="Tagirdzhanova G."/>
        </authorList>
    </citation>
    <scope>NUCLEOTIDE SEQUENCE</scope>
</reference>
<proteinExistence type="predicted"/>